<comment type="similarity">
    <text evidence="1">Belongs to the 'phage' integrase family.</text>
</comment>
<dbReference type="InterPro" id="IPR011010">
    <property type="entry name" value="DNA_brk_join_enz"/>
</dbReference>
<dbReference type="PANTHER" id="PTHR30629">
    <property type="entry name" value="PROPHAGE INTEGRASE"/>
    <property type="match status" value="1"/>
</dbReference>
<evidence type="ECO:0000256" key="1">
    <source>
        <dbReference type="ARBA" id="ARBA00008857"/>
    </source>
</evidence>
<dbReference type="Gene3D" id="1.10.443.10">
    <property type="entry name" value="Intergrase catalytic core"/>
    <property type="match status" value="1"/>
</dbReference>
<dbReference type="RefSeq" id="WP_093580907.1">
    <property type="nucleotide sequence ID" value="NZ_FPBA01000012.1"/>
</dbReference>
<feature type="domain" description="Tyr recombinase" evidence="5">
    <location>
        <begin position="179"/>
        <end position="377"/>
    </location>
</feature>
<evidence type="ECO:0000259" key="5">
    <source>
        <dbReference type="PROSITE" id="PS51898"/>
    </source>
</evidence>
<organism evidence="6 7">
    <name type="scientific">Geodermatophilus amargosae</name>
    <dbReference type="NCBI Taxonomy" id="1296565"/>
    <lineage>
        <taxon>Bacteria</taxon>
        <taxon>Bacillati</taxon>
        <taxon>Actinomycetota</taxon>
        <taxon>Actinomycetes</taxon>
        <taxon>Geodermatophilales</taxon>
        <taxon>Geodermatophilaceae</taxon>
        <taxon>Geodermatophilus</taxon>
    </lineage>
</organism>
<keyword evidence="3" id="KW-0238">DNA-binding</keyword>
<dbReference type="GO" id="GO:0015074">
    <property type="term" value="P:DNA integration"/>
    <property type="evidence" value="ECO:0007669"/>
    <property type="project" value="UniProtKB-KW"/>
</dbReference>
<protein>
    <submittedName>
        <fullName evidence="6">Site-specific recombinase XerD</fullName>
    </submittedName>
</protein>
<keyword evidence="2" id="KW-0229">DNA integration</keyword>
<dbReference type="STRING" id="1296565.SAMN05660657_03333"/>
<dbReference type="InterPro" id="IPR002104">
    <property type="entry name" value="Integrase_catalytic"/>
</dbReference>
<evidence type="ECO:0000256" key="4">
    <source>
        <dbReference type="ARBA" id="ARBA00023172"/>
    </source>
</evidence>
<dbReference type="Gene3D" id="1.10.150.130">
    <property type="match status" value="1"/>
</dbReference>
<dbReference type="AlphaFoldDB" id="A0A1I7B6C9"/>
<dbReference type="InterPro" id="IPR010998">
    <property type="entry name" value="Integrase_recombinase_N"/>
</dbReference>
<dbReference type="PANTHER" id="PTHR30629:SF2">
    <property type="entry name" value="PROPHAGE INTEGRASE INTS-RELATED"/>
    <property type="match status" value="1"/>
</dbReference>
<dbReference type="SUPFAM" id="SSF56349">
    <property type="entry name" value="DNA breaking-rejoining enzymes"/>
    <property type="match status" value="1"/>
</dbReference>
<keyword evidence="4" id="KW-0233">DNA recombination</keyword>
<sequence>MARPPLAVGTFGKIDFYVVGTGRIRARVSFRDFDGRRRSVTRYGDSRAQAERRLREALRDRDGSVGATAGADSRVSSLVTMWLGEIDDSELAAGTKRLYRFAVTSYVLPPLGELRLREVTVPAVDRTLRAIRQTHGAGAAKTARSVLSGMLALAVRHGALPANPVRETSLKRTQRRTAQAPRALTVPEAQQLLARLSADPEASRLDLPDLVEFMLGTGVRIGEACAVRRSAVDLDGASLVVAATVVRIPGRGLVIQEFPKSVAGRRTIGLPSHIVELLTRRTERDRLPGALEVVFSSPSGRLRDPHNTSGDLRKAFDRADFDWVTSHVFRKTVATRLDEAGLSARQIADHLGHNRPSLTQDVYMGRGLPSPQAAAALQRLR</sequence>
<accession>A0A1I7B6C9</accession>
<keyword evidence="7" id="KW-1185">Reference proteome</keyword>
<proteinExistence type="inferred from homology"/>
<dbReference type="OrthoDB" id="4326943at2"/>
<evidence type="ECO:0000256" key="2">
    <source>
        <dbReference type="ARBA" id="ARBA00022908"/>
    </source>
</evidence>
<reference evidence="7" key="1">
    <citation type="submission" date="2016-10" db="EMBL/GenBank/DDBJ databases">
        <authorList>
            <person name="Varghese N."/>
            <person name="Submissions S."/>
        </authorList>
    </citation>
    <scope>NUCLEOTIDE SEQUENCE [LARGE SCALE GENOMIC DNA]</scope>
    <source>
        <strain evidence="7">DSM 46136</strain>
    </source>
</reference>
<dbReference type="GO" id="GO:0006310">
    <property type="term" value="P:DNA recombination"/>
    <property type="evidence" value="ECO:0007669"/>
    <property type="project" value="UniProtKB-KW"/>
</dbReference>
<dbReference type="Pfam" id="PF00589">
    <property type="entry name" value="Phage_integrase"/>
    <property type="match status" value="1"/>
</dbReference>
<evidence type="ECO:0000313" key="6">
    <source>
        <dbReference type="EMBL" id="SFT82707.1"/>
    </source>
</evidence>
<gene>
    <name evidence="6" type="ORF">SAMN05660657_03333</name>
</gene>
<dbReference type="InterPro" id="IPR013762">
    <property type="entry name" value="Integrase-like_cat_sf"/>
</dbReference>
<dbReference type="GO" id="GO:0003677">
    <property type="term" value="F:DNA binding"/>
    <property type="evidence" value="ECO:0007669"/>
    <property type="project" value="UniProtKB-KW"/>
</dbReference>
<evidence type="ECO:0000313" key="7">
    <source>
        <dbReference type="Proteomes" id="UP000199546"/>
    </source>
</evidence>
<dbReference type="CDD" id="cd01189">
    <property type="entry name" value="INT_ICEBs1_C_like"/>
    <property type="match status" value="1"/>
</dbReference>
<dbReference type="PROSITE" id="PS51898">
    <property type="entry name" value="TYR_RECOMBINASE"/>
    <property type="match status" value="1"/>
</dbReference>
<evidence type="ECO:0000256" key="3">
    <source>
        <dbReference type="ARBA" id="ARBA00023125"/>
    </source>
</evidence>
<name>A0A1I7B6C9_9ACTN</name>
<dbReference type="EMBL" id="FPBA01000012">
    <property type="protein sequence ID" value="SFT82707.1"/>
    <property type="molecule type" value="Genomic_DNA"/>
</dbReference>
<dbReference type="Proteomes" id="UP000199546">
    <property type="component" value="Unassembled WGS sequence"/>
</dbReference>
<dbReference type="InterPro" id="IPR050808">
    <property type="entry name" value="Phage_Integrase"/>
</dbReference>